<dbReference type="Proteomes" id="UP001190466">
    <property type="component" value="Chromosome"/>
</dbReference>
<feature type="chain" id="PRO_5045235072" description="Secreted protein" evidence="1">
    <location>
        <begin position="25"/>
        <end position="136"/>
    </location>
</feature>
<keyword evidence="1" id="KW-0732">Signal</keyword>
<dbReference type="EMBL" id="OY726395">
    <property type="protein sequence ID" value="CAJ1582707.1"/>
    <property type="molecule type" value="Genomic_DNA"/>
</dbReference>
<accession>A0ABM9MDS8</accession>
<evidence type="ECO:0000313" key="2">
    <source>
        <dbReference type="EMBL" id="CAJ1582707.1"/>
    </source>
</evidence>
<protein>
    <recommendedName>
        <fullName evidence="4">Secreted protein</fullName>
    </recommendedName>
</protein>
<evidence type="ECO:0000256" key="1">
    <source>
        <dbReference type="SAM" id="SignalP"/>
    </source>
</evidence>
<proteinExistence type="predicted"/>
<name>A0ABM9MDS8_9MYCO</name>
<keyword evidence="3" id="KW-1185">Reference proteome</keyword>
<feature type="signal peptide" evidence="1">
    <location>
        <begin position="1"/>
        <end position="24"/>
    </location>
</feature>
<reference evidence="2 3" key="1">
    <citation type="submission" date="2023-08" db="EMBL/GenBank/DDBJ databases">
        <authorList>
            <person name="Folkvardsen B D."/>
            <person name="Norman A."/>
        </authorList>
    </citation>
    <scope>NUCLEOTIDE SEQUENCE [LARGE SCALE GENOMIC DNA]</scope>
    <source>
        <strain evidence="2 3">Mu0050</strain>
    </source>
</reference>
<sequence>MIVRAGLVAMAVVGMLGGALGAAAVGTAEPATDPILCQYTMSEPRVVEVSGTKMVNASLSPSGCNGTAEPTSAQVCVSTAGSAGRCAELPGYGTAQVYLSPYVPGQSYTVRGRGCADQAQPPLAFCTTLGPTTVTL</sequence>
<organism evidence="2 3">
    <name type="scientific">[Mycobacterium] wendilense</name>
    <dbReference type="NCBI Taxonomy" id="3064284"/>
    <lineage>
        <taxon>Bacteria</taxon>
        <taxon>Bacillati</taxon>
        <taxon>Actinomycetota</taxon>
        <taxon>Actinomycetes</taxon>
        <taxon>Mycobacteriales</taxon>
        <taxon>Mycobacteriaceae</taxon>
        <taxon>Mycolicibacter</taxon>
    </lineage>
</organism>
<evidence type="ECO:0008006" key="4">
    <source>
        <dbReference type="Google" id="ProtNLM"/>
    </source>
</evidence>
<gene>
    <name evidence="2" type="ORF">MU0050_002242</name>
</gene>
<evidence type="ECO:0000313" key="3">
    <source>
        <dbReference type="Proteomes" id="UP001190466"/>
    </source>
</evidence>
<dbReference type="RefSeq" id="WP_316516683.1">
    <property type="nucleotide sequence ID" value="NZ_OY726395.1"/>
</dbReference>